<feature type="transmembrane region" description="Helical" evidence="8">
    <location>
        <begin position="192"/>
        <end position="219"/>
    </location>
</feature>
<evidence type="ECO:0000256" key="2">
    <source>
        <dbReference type="ARBA" id="ARBA00022448"/>
    </source>
</evidence>
<evidence type="ECO:0000256" key="6">
    <source>
        <dbReference type="ARBA" id="ARBA00023065"/>
    </source>
</evidence>
<feature type="transmembrane region" description="Helical" evidence="8">
    <location>
        <begin position="415"/>
        <end position="440"/>
    </location>
</feature>
<evidence type="ECO:0000256" key="1">
    <source>
        <dbReference type="ARBA" id="ARBA00004651"/>
    </source>
</evidence>
<evidence type="ECO:0000256" key="8">
    <source>
        <dbReference type="SAM" id="Phobius"/>
    </source>
</evidence>
<comment type="caution">
    <text evidence="9">The sequence shown here is derived from an EMBL/GenBank/DDBJ whole genome shotgun (WGS) entry which is preliminary data.</text>
</comment>
<evidence type="ECO:0000313" key="9">
    <source>
        <dbReference type="EMBL" id="MCT7397997.1"/>
    </source>
</evidence>
<feature type="transmembrane region" description="Helical" evidence="8">
    <location>
        <begin position="15"/>
        <end position="34"/>
    </location>
</feature>
<keyword evidence="10" id="KW-1185">Reference proteome</keyword>
<keyword evidence="4 8" id="KW-0812">Transmembrane</keyword>
<feature type="transmembrane region" description="Helical" evidence="8">
    <location>
        <begin position="46"/>
        <end position="71"/>
    </location>
</feature>
<keyword evidence="7 8" id="KW-0472">Membrane</keyword>
<evidence type="ECO:0000313" key="10">
    <source>
        <dbReference type="Proteomes" id="UP001431199"/>
    </source>
</evidence>
<feature type="transmembrane region" description="Helical" evidence="8">
    <location>
        <begin position="240"/>
        <end position="261"/>
    </location>
</feature>
<feature type="transmembrane region" description="Helical" evidence="8">
    <location>
        <begin position="360"/>
        <end position="383"/>
    </location>
</feature>
<organism evidence="9 10">
    <name type="scientific">Eubacterium album</name>
    <dbReference type="NCBI Taxonomy" id="2978477"/>
    <lineage>
        <taxon>Bacteria</taxon>
        <taxon>Bacillati</taxon>
        <taxon>Bacillota</taxon>
        <taxon>Clostridia</taxon>
        <taxon>Eubacteriales</taxon>
        <taxon>Eubacteriaceae</taxon>
        <taxon>Eubacterium</taxon>
    </lineage>
</organism>
<reference evidence="9" key="1">
    <citation type="submission" date="2022-09" db="EMBL/GenBank/DDBJ databases">
        <title>Eubacterium sp. LFL-14 isolated from human feces.</title>
        <authorList>
            <person name="Liu F."/>
        </authorList>
    </citation>
    <scope>NUCLEOTIDE SEQUENCE</scope>
    <source>
        <strain evidence="9">LFL-14</strain>
    </source>
</reference>
<evidence type="ECO:0000256" key="7">
    <source>
        <dbReference type="ARBA" id="ARBA00023136"/>
    </source>
</evidence>
<dbReference type="PANTHER" id="PTHR32024">
    <property type="entry name" value="TRK SYSTEM POTASSIUM UPTAKE PROTEIN TRKG-RELATED"/>
    <property type="match status" value="1"/>
</dbReference>
<keyword evidence="5 8" id="KW-1133">Transmembrane helix</keyword>
<evidence type="ECO:0000256" key="3">
    <source>
        <dbReference type="ARBA" id="ARBA00022475"/>
    </source>
</evidence>
<evidence type="ECO:0000256" key="4">
    <source>
        <dbReference type="ARBA" id="ARBA00022692"/>
    </source>
</evidence>
<dbReference type="RefSeq" id="WP_118564968.1">
    <property type="nucleotide sequence ID" value="NZ_JAODBU010000003.1"/>
</dbReference>
<feature type="transmembrane region" description="Helical" evidence="8">
    <location>
        <begin position="306"/>
        <end position="339"/>
    </location>
</feature>
<comment type="subcellular location">
    <subcellularLocation>
        <location evidence="1">Cell membrane</location>
        <topology evidence="1">Multi-pass membrane protein</topology>
    </subcellularLocation>
</comment>
<sequence length="460" mass="49612">MKVDKAIKATFNTNLIILNGFLVALLVGTILLMLPVSSASGNGTDFITALFTATTSLCVTGLVVVPTYAYWSIFGKVIILILIQLGGLGIISFTIGFLIIIGKKISLKERKMIQESYNLDSAQGVLKILRKIFGITLKIEGIGAILYSIQFIPEYGIVKGICYSVFHSVSAFCNAGIDIIGNDSLVKYHGNVLVNFTTVMLIICGGIGFIVWLDIGGIISEIRNKKLSPNKFIERMKLHTKLVLITTAILVGGGFLFILLFEYNNPDTLGNMTFGNKCLAALFEAVTLRTAGFITVPQAGFRDGTFMIMCGLMIVGGSPFGTAGGIKTTTLALIFLLTWSTIKGKEDIEVCRRRINKQNVRSAVAIGTIVLSILAVAIMALSFTEDAPLKVITFEAVSALGTVGLSMDFTASLTAIGKLIIIVLMFFGRVGPITIAMAMAGRARKDRKITNYPEKRVMIG</sequence>
<keyword evidence="6" id="KW-0406">Ion transport</keyword>
<dbReference type="EMBL" id="JAODBU010000003">
    <property type="protein sequence ID" value="MCT7397997.1"/>
    <property type="molecule type" value="Genomic_DNA"/>
</dbReference>
<dbReference type="Proteomes" id="UP001431199">
    <property type="component" value="Unassembled WGS sequence"/>
</dbReference>
<proteinExistence type="predicted"/>
<dbReference type="PANTHER" id="PTHR32024:SF1">
    <property type="entry name" value="KTR SYSTEM POTASSIUM UPTAKE PROTEIN B"/>
    <property type="match status" value="1"/>
</dbReference>
<feature type="transmembrane region" description="Helical" evidence="8">
    <location>
        <begin position="77"/>
        <end position="102"/>
    </location>
</feature>
<name>A0ABT2M061_9FIRM</name>
<evidence type="ECO:0000256" key="5">
    <source>
        <dbReference type="ARBA" id="ARBA00022989"/>
    </source>
</evidence>
<dbReference type="Pfam" id="PF02386">
    <property type="entry name" value="TrkH"/>
    <property type="match status" value="1"/>
</dbReference>
<accession>A0ABT2M061</accession>
<keyword evidence="3" id="KW-1003">Cell membrane</keyword>
<gene>
    <name evidence="9" type="ORF">N5B56_02690</name>
</gene>
<dbReference type="InterPro" id="IPR003445">
    <property type="entry name" value="Cat_transpt"/>
</dbReference>
<keyword evidence="2" id="KW-0813">Transport</keyword>
<protein>
    <submittedName>
        <fullName evidence="9">Potassium transporter KtrB</fullName>
    </submittedName>
</protein>